<evidence type="ECO:0000256" key="5">
    <source>
        <dbReference type="ARBA" id="ARBA00022692"/>
    </source>
</evidence>
<keyword evidence="11" id="KW-1185">Reference proteome</keyword>
<reference evidence="10" key="1">
    <citation type="submission" date="2022-06" db="EMBL/GenBank/DDBJ databases">
        <title>Genome sequence of Phormidium yuhuli AB48 isolated from an industrial photobioreactor environment.</title>
        <authorList>
            <person name="Qiu Y."/>
            <person name="Noonan A.J.C."/>
            <person name="Dofher K."/>
            <person name="Koch M."/>
            <person name="Kieft B."/>
            <person name="Lin X."/>
            <person name="Ziels R.M."/>
            <person name="Hallam S.J."/>
        </authorList>
    </citation>
    <scope>NUCLEOTIDE SEQUENCE</scope>
    <source>
        <strain evidence="10">AB48</strain>
    </source>
</reference>
<dbReference type="PANTHER" id="PTHR33908">
    <property type="entry name" value="MANNOSYLTRANSFERASE YKCB-RELATED"/>
    <property type="match status" value="1"/>
</dbReference>
<sequence length="565" mass="63856">MLSSLSGPMNPLLHVRRRSNLEWFCALTLLISALTLFLTNLGLVALRDWDEGIVAQVAREIWENPQSWLHPTLHGQPYLNKPPLVHGLIALSYHLFGSADEISARVPGAILASLSVPLLYFVGRELWPHRSPAVWAALAYLTWMPVVRHGRLAMLEGAILCFWLLWLLCLLRTRRNLSYALGLGIAATLVGLTKGVMLVVLFGAISLGFLLWDTPRLLTTPWFWLGISLGILPLGAWYLAQWTYYGEQFWVENLLNQSASRVWEAVEGNTGPPWYYLLELLKHGFPTLIFLPAALKLTWRNQTLSWARLILVAGGSYFGAISLMGTKLPWYILPLYPLLALAVGPVFAEIWDYLERQGQPSRDPHPRYPKPWFWCFLVMALGAWAATLLVGYSLTELLEREILHLLPPVLAAALTLSLCTLLIARRNANLPSVFIWGWFLTLMFFFSSFDWVWELNEDYPVKPVAAMIQQNTQGQPVYTSHPYTRPSLDFYVNRPVVSASPEQLHDYWHRETPTCLLLDDESFERLNLGADDLVGITVDWLLACHLGKGTIAAPTLPVPGKTRQS</sequence>
<feature type="transmembrane region" description="Helical" evidence="8">
    <location>
        <begin position="433"/>
        <end position="453"/>
    </location>
</feature>
<feature type="transmembrane region" description="Helical" evidence="8">
    <location>
        <begin position="21"/>
        <end position="46"/>
    </location>
</feature>
<feature type="transmembrane region" description="Helical" evidence="8">
    <location>
        <begin position="152"/>
        <end position="171"/>
    </location>
</feature>
<evidence type="ECO:0000256" key="4">
    <source>
        <dbReference type="ARBA" id="ARBA00022679"/>
    </source>
</evidence>
<dbReference type="InterPro" id="IPR050297">
    <property type="entry name" value="LipidA_mod_glycosyltrf_83"/>
</dbReference>
<accession>A0ABY5AN22</accession>
<organism evidence="10 11">
    <name type="scientific">Phormidium yuhuli AB48</name>
    <dbReference type="NCBI Taxonomy" id="2940671"/>
    <lineage>
        <taxon>Bacteria</taxon>
        <taxon>Bacillati</taxon>
        <taxon>Cyanobacteriota</taxon>
        <taxon>Cyanophyceae</taxon>
        <taxon>Oscillatoriophycideae</taxon>
        <taxon>Oscillatoriales</taxon>
        <taxon>Oscillatoriaceae</taxon>
        <taxon>Phormidium</taxon>
        <taxon>Phormidium yuhuli</taxon>
    </lineage>
</organism>
<dbReference type="InterPro" id="IPR003342">
    <property type="entry name" value="ArnT-like_N"/>
</dbReference>
<evidence type="ECO:0000313" key="10">
    <source>
        <dbReference type="EMBL" id="USR89568.1"/>
    </source>
</evidence>
<evidence type="ECO:0000256" key="8">
    <source>
        <dbReference type="SAM" id="Phobius"/>
    </source>
</evidence>
<dbReference type="Pfam" id="PF02366">
    <property type="entry name" value="PMT"/>
    <property type="match status" value="1"/>
</dbReference>
<keyword evidence="4" id="KW-0808">Transferase</keyword>
<evidence type="ECO:0000256" key="7">
    <source>
        <dbReference type="ARBA" id="ARBA00023136"/>
    </source>
</evidence>
<evidence type="ECO:0000256" key="3">
    <source>
        <dbReference type="ARBA" id="ARBA00022676"/>
    </source>
</evidence>
<feature type="transmembrane region" description="Helical" evidence="8">
    <location>
        <begin position="222"/>
        <end position="240"/>
    </location>
</feature>
<gene>
    <name evidence="10" type="ORF">NEA10_11815</name>
</gene>
<dbReference type="PANTHER" id="PTHR33908:SF3">
    <property type="entry name" value="UNDECAPRENYL PHOSPHATE-ALPHA-4-AMINO-4-DEOXY-L-ARABINOSE ARABINOSYL TRANSFERASE"/>
    <property type="match status" value="1"/>
</dbReference>
<proteinExistence type="predicted"/>
<evidence type="ECO:0000256" key="1">
    <source>
        <dbReference type="ARBA" id="ARBA00004651"/>
    </source>
</evidence>
<protein>
    <submittedName>
        <fullName evidence="10">Glycosyltransferase family 39 protein</fullName>
    </submittedName>
</protein>
<evidence type="ECO:0000256" key="6">
    <source>
        <dbReference type="ARBA" id="ARBA00022989"/>
    </source>
</evidence>
<comment type="subcellular location">
    <subcellularLocation>
        <location evidence="1">Cell membrane</location>
        <topology evidence="1">Multi-pass membrane protein</topology>
    </subcellularLocation>
</comment>
<dbReference type="EMBL" id="CP098611">
    <property type="protein sequence ID" value="USR89568.1"/>
    <property type="molecule type" value="Genomic_DNA"/>
</dbReference>
<feature type="transmembrane region" description="Helical" evidence="8">
    <location>
        <begin position="405"/>
        <end position="424"/>
    </location>
</feature>
<feature type="transmembrane region" description="Helical" evidence="8">
    <location>
        <begin position="330"/>
        <end position="351"/>
    </location>
</feature>
<keyword evidence="3" id="KW-0328">Glycosyltransferase</keyword>
<keyword evidence="6 8" id="KW-1133">Transmembrane helix</keyword>
<dbReference type="RefSeq" id="WP_252660317.1">
    <property type="nucleotide sequence ID" value="NZ_CP098611.1"/>
</dbReference>
<feature type="transmembrane region" description="Helical" evidence="8">
    <location>
        <begin position="183"/>
        <end position="210"/>
    </location>
</feature>
<keyword evidence="2" id="KW-1003">Cell membrane</keyword>
<evidence type="ECO:0000256" key="2">
    <source>
        <dbReference type="ARBA" id="ARBA00022475"/>
    </source>
</evidence>
<keyword evidence="5 8" id="KW-0812">Transmembrane</keyword>
<name>A0ABY5AN22_9CYAN</name>
<feature type="domain" description="ArnT-like N-terminal" evidence="9">
    <location>
        <begin position="70"/>
        <end position="233"/>
    </location>
</feature>
<feature type="transmembrane region" description="Helical" evidence="8">
    <location>
        <begin position="306"/>
        <end position="324"/>
    </location>
</feature>
<evidence type="ECO:0000313" key="11">
    <source>
        <dbReference type="Proteomes" id="UP001056708"/>
    </source>
</evidence>
<feature type="transmembrane region" description="Helical" evidence="8">
    <location>
        <begin position="372"/>
        <end position="393"/>
    </location>
</feature>
<dbReference type="Proteomes" id="UP001056708">
    <property type="component" value="Chromosome"/>
</dbReference>
<keyword evidence="7 8" id="KW-0472">Membrane</keyword>
<evidence type="ECO:0000259" key="9">
    <source>
        <dbReference type="Pfam" id="PF02366"/>
    </source>
</evidence>